<name>A0A1T4KJ25_9BACT</name>
<dbReference type="SUPFAM" id="SSF56349">
    <property type="entry name" value="DNA breaking-rejoining enzymes"/>
    <property type="match status" value="1"/>
</dbReference>
<reference evidence="4" key="1">
    <citation type="submission" date="2017-02" db="EMBL/GenBank/DDBJ databases">
        <authorList>
            <person name="Varghese N."/>
            <person name="Submissions S."/>
        </authorList>
    </citation>
    <scope>NUCLEOTIDE SEQUENCE [LARGE SCALE GENOMIC DNA]</scope>
    <source>
        <strain evidence="4">ATCC BAA-34</strain>
    </source>
</reference>
<gene>
    <name evidence="3" type="ORF">SAMN02745119_00585</name>
</gene>
<keyword evidence="4" id="KW-1185">Reference proteome</keyword>
<dbReference type="GO" id="GO:0015074">
    <property type="term" value="P:DNA integration"/>
    <property type="evidence" value="ECO:0007669"/>
    <property type="project" value="InterPro"/>
</dbReference>
<dbReference type="Pfam" id="PF00589">
    <property type="entry name" value="Phage_integrase"/>
    <property type="match status" value="1"/>
</dbReference>
<dbReference type="InterPro" id="IPR002104">
    <property type="entry name" value="Integrase_catalytic"/>
</dbReference>
<dbReference type="Proteomes" id="UP000190102">
    <property type="component" value="Unassembled WGS sequence"/>
</dbReference>
<evidence type="ECO:0000313" key="3">
    <source>
        <dbReference type="EMBL" id="SJZ42419.1"/>
    </source>
</evidence>
<dbReference type="GO" id="GO:0003677">
    <property type="term" value="F:DNA binding"/>
    <property type="evidence" value="ECO:0007669"/>
    <property type="project" value="InterPro"/>
</dbReference>
<dbReference type="Gene3D" id="1.10.443.10">
    <property type="entry name" value="Intergrase catalytic core"/>
    <property type="match status" value="1"/>
</dbReference>
<dbReference type="GO" id="GO:0006310">
    <property type="term" value="P:DNA recombination"/>
    <property type="evidence" value="ECO:0007669"/>
    <property type="project" value="UniProtKB-KW"/>
</dbReference>
<dbReference type="InterPro" id="IPR050090">
    <property type="entry name" value="Tyrosine_recombinase_XerCD"/>
</dbReference>
<feature type="domain" description="Tyr recombinase" evidence="2">
    <location>
        <begin position="12"/>
        <end position="193"/>
    </location>
</feature>
<proteinExistence type="predicted"/>
<organism evidence="3 4">
    <name type="scientific">Trichlorobacter thiogenes</name>
    <dbReference type="NCBI Taxonomy" id="115783"/>
    <lineage>
        <taxon>Bacteria</taxon>
        <taxon>Pseudomonadati</taxon>
        <taxon>Thermodesulfobacteriota</taxon>
        <taxon>Desulfuromonadia</taxon>
        <taxon>Geobacterales</taxon>
        <taxon>Geobacteraceae</taxon>
        <taxon>Trichlorobacter</taxon>
    </lineage>
</organism>
<dbReference type="PROSITE" id="PS51898">
    <property type="entry name" value="TYR_RECOMBINASE"/>
    <property type="match status" value="1"/>
</dbReference>
<dbReference type="STRING" id="115783.SAMN02745119_00585"/>
<dbReference type="InterPro" id="IPR013762">
    <property type="entry name" value="Integrase-like_cat_sf"/>
</dbReference>
<accession>A0A1T4KJ25</accession>
<protein>
    <submittedName>
        <fullName evidence="3">Phage integrase family protein</fullName>
    </submittedName>
</protein>
<keyword evidence="1" id="KW-0233">DNA recombination</keyword>
<dbReference type="InterPro" id="IPR011010">
    <property type="entry name" value="DNA_brk_join_enz"/>
</dbReference>
<evidence type="ECO:0000259" key="2">
    <source>
        <dbReference type="PROSITE" id="PS51898"/>
    </source>
</evidence>
<evidence type="ECO:0000256" key="1">
    <source>
        <dbReference type="ARBA" id="ARBA00023172"/>
    </source>
</evidence>
<dbReference type="RefSeq" id="WP_078788871.1">
    <property type="nucleotide sequence ID" value="NZ_FUWR01000001.1"/>
</dbReference>
<dbReference type="AlphaFoldDB" id="A0A1T4KJ25"/>
<dbReference type="EMBL" id="FUWR01000001">
    <property type="protein sequence ID" value="SJZ42419.1"/>
    <property type="molecule type" value="Genomic_DNA"/>
</dbReference>
<dbReference type="OrthoDB" id="5429327at2"/>
<dbReference type="PANTHER" id="PTHR30349">
    <property type="entry name" value="PHAGE INTEGRASE-RELATED"/>
    <property type="match status" value="1"/>
</dbReference>
<evidence type="ECO:0000313" key="4">
    <source>
        <dbReference type="Proteomes" id="UP000190102"/>
    </source>
</evidence>
<sequence length="196" mass="22030">MNPNHPKAGDSIKVEPIKELKDIKAIKKLLADNPRDLAIFTIGINTKLRASDLVALTVGMVKHLQAGDHFIIKEQKTGKDNSITVNNAVYNVIQLLLATMPDVQDQEPLFQSRKGKAALTVPYINKIVKGWCNQINLKGNYGSHTLRKTFGYMHRTQFGTDIPTLMQMFNHATQKQTLTYLGIQPEEIKAAYMKEL</sequence>
<dbReference type="PANTHER" id="PTHR30349:SF82">
    <property type="entry name" value="INTEGRASE_RECOMBINASE YOEC-RELATED"/>
    <property type="match status" value="1"/>
</dbReference>